<evidence type="ECO:0000313" key="4">
    <source>
        <dbReference type="Proteomes" id="UP000051952"/>
    </source>
</evidence>
<dbReference type="Proteomes" id="UP000051952">
    <property type="component" value="Unassembled WGS sequence"/>
</dbReference>
<dbReference type="EMBL" id="CYKH01000263">
    <property type="protein sequence ID" value="CUF20307.1"/>
    <property type="molecule type" value="Genomic_DNA"/>
</dbReference>
<dbReference type="InterPro" id="IPR051966">
    <property type="entry name" value="RPAP3"/>
</dbReference>
<evidence type="ECO:0000256" key="2">
    <source>
        <dbReference type="SAM" id="MobiDB-lite"/>
    </source>
</evidence>
<protein>
    <submittedName>
        <fullName evidence="3">Uncharacterized protein</fullName>
    </submittedName>
</protein>
<proteinExistence type="predicted"/>
<evidence type="ECO:0000256" key="1">
    <source>
        <dbReference type="ARBA" id="ARBA00022803"/>
    </source>
</evidence>
<dbReference type="VEuPathDB" id="TriTrypDB:BSAL_60135"/>
<organism evidence="3 4">
    <name type="scientific">Bodo saltans</name>
    <name type="common">Flagellated protozoan</name>
    <dbReference type="NCBI Taxonomy" id="75058"/>
    <lineage>
        <taxon>Eukaryota</taxon>
        <taxon>Discoba</taxon>
        <taxon>Euglenozoa</taxon>
        <taxon>Kinetoplastea</taxon>
        <taxon>Metakinetoplastina</taxon>
        <taxon>Eubodonida</taxon>
        <taxon>Bodonidae</taxon>
        <taxon>Bodo</taxon>
    </lineage>
</organism>
<dbReference type="PANTHER" id="PTHR46423">
    <property type="entry name" value="RNA POLYMERASE II-ASSOCIATED PROTEIN 3"/>
    <property type="match status" value="1"/>
</dbReference>
<dbReference type="InterPro" id="IPR011990">
    <property type="entry name" value="TPR-like_helical_dom_sf"/>
</dbReference>
<name>A0A0S4IQ36_BODSA</name>
<feature type="compositionally biased region" description="Polar residues" evidence="2">
    <location>
        <begin position="91"/>
        <end position="110"/>
    </location>
</feature>
<dbReference type="PANTHER" id="PTHR46423:SF1">
    <property type="entry name" value="RNA POLYMERASE II-ASSOCIATED PROTEIN 3"/>
    <property type="match status" value="1"/>
</dbReference>
<keyword evidence="4" id="KW-1185">Reference proteome</keyword>
<dbReference type="SUPFAM" id="SSF48452">
    <property type="entry name" value="TPR-like"/>
    <property type="match status" value="1"/>
</dbReference>
<evidence type="ECO:0000313" key="3">
    <source>
        <dbReference type="EMBL" id="CUF20307.1"/>
    </source>
</evidence>
<gene>
    <name evidence="3" type="ORF">BSAL_60135</name>
</gene>
<accession>A0A0S4IQ36</accession>
<dbReference type="GO" id="GO:0101031">
    <property type="term" value="C:protein folding chaperone complex"/>
    <property type="evidence" value="ECO:0007669"/>
    <property type="project" value="TreeGrafter"/>
</dbReference>
<dbReference type="OrthoDB" id="2942533at2759"/>
<reference evidence="4" key="1">
    <citation type="submission" date="2015-09" db="EMBL/GenBank/DDBJ databases">
        <authorList>
            <consortium name="Pathogen Informatics"/>
        </authorList>
    </citation>
    <scope>NUCLEOTIDE SEQUENCE [LARGE SCALE GENOMIC DNA]</scope>
    <source>
        <strain evidence="4">Lake Konstanz</strain>
    </source>
</reference>
<sequence length="272" mass="29890">MLCLKRSKFTQVTPFAKQLSHFTFDSCYLSACFFTPPSQSSERAREMHYYVFTHSQPSPLRALAAAVGGVVLAAALYWRYSAAAKGSTHYASSKSTEVPTGNASHNPTTTAEEKVIPPVVEINDTPERRQAIQLYNALKGQANAAFQKGALEEALLHYQDSVDVLAAIPVAVPDAEIVQLSQVVRANVVLVFLKMERYEDARMLATFLLQDDVRPPLPLLCKVLFRRATAMLKLGDLDGAIADLEAAKHFSPAPDAVINDELSRVLKLKQKS</sequence>
<feature type="region of interest" description="Disordered" evidence="2">
    <location>
        <begin position="91"/>
        <end position="111"/>
    </location>
</feature>
<dbReference type="AlphaFoldDB" id="A0A0S4IQ36"/>
<dbReference type="Gene3D" id="1.25.40.10">
    <property type="entry name" value="Tetratricopeptide repeat domain"/>
    <property type="match status" value="1"/>
</dbReference>
<keyword evidence="1" id="KW-0802">TPR repeat</keyword>